<organism evidence="2 3">
    <name type="scientific">Tanacetum coccineum</name>
    <dbReference type="NCBI Taxonomy" id="301880"/>
    <lineage>
        <taxon>Eukaryota</taxon>
        <taxon>Viridiplantae</taxon>
        <taxon>Streptophyta</taxon>
        <taxon>Embryophyta</taxon>
        <taxon>Tracheophyta</taxon>
        <taxon>Spermatophyta</taxon>
        <taxon>Magnoliopsida</taxon>
        <taxon>eudicotyledons</taxon>
        <taxon>Gunneridae</taxon>
        <taxon>Pentapetalae</taxon>
        <taxon>asterids</taxon>
        <taxon>campanulids</taxon>
        <taxon>Asterales</taxon>
        <taxon>Asteraceae</taxon>
        <taxon>Asteroideae</taxon>
        <taxon>Anthemideae</taxon>
        <taxon>Anthemidinae</taxon>
        <taxon>Tanacetum</taxon>
    </lineage>
</organism>
<reference evidence="2" key="1">
    <citation type="journal article" date="2022" name="Int. J. Mol. Sci.">
        <title>Draft Genome of Tanacetum Coccineum: Genomic Comparison of Closely Related Tanacetum-Family Plants.</title>
        <authorList>
            <person name="Yamashiro T."/>
            <person name="Shiraishi A."/>
            <person name="Nakayama K."/>
            <person name="Satake H."/>
        </authorList>
    </citation>
    <scope>NUCLEOTIDE SEQUENCE</scope>
</reference>
<keyword evidence="3" id="KW-1185">Reference proteome</keyword>
<feature type="transmembrane region" description="Helical" evidence="1">
    <location>
        <begin position="40"/>
        <end position="62"/>
    </location>
</feature>
<keyword evidence="1" id="KW-0812">Transmembrane</keyword>
<name>A0ABQ5AEZ5_9ASTR</name>
<protein>
    <submittedName>
        <fullName evidence="2">Uncharacterized protein</fullName>
    </submittedName>
</protein>
<accession>A0ABQ5AEZ5</accession>
<dbReference type="EMBL" id="BQNB010012124">
    <property type="protein sequence ID" value="GJS99558.1"/>
    <property type="molecule type" value="Genomic_DNA"/>
</dbReference>
<keyword evidence="1" id="KW-1133">Transmembrane helix</keyword>
<gene>
    <name evidence="2" type="ORF">Tco_0820728</name>
</gene>
<dbReference type="Proteomes" id="UP001151760">
    <property type="component" value="Unassembled WGS sequence"/>
</dbReference>
<proteinExistence type="predicted"/>
<comment type="caution">
    <text evidence="2">The sequence shown here is derived from an EMBL/GenBank/DDBJ whole genome shotgun (WGS) entry which is preliminary data.</text>
</comment>
<evidence type="ECO:0000313" key="2">
    <source>
        <dbReference type="EMBL" id="GJS99558.1"/>
    </source>
</evidence>
<evidence type="ECO:0000313" key="3">
    <source>
        <dbReference type="Proteomes" id="UP001151760"/>
    </source>
</evidence>
<sequence>MWSLRAGRHDPLSGGILSAGRQDLQPGVWEVVRGIFLLDFAFKVLLELCLAVGLHSLSYLYYNLILGPVTTKEKVQKKNDVKARSMLLMALPNEHLMTYFNQYKESAKTLFAAIKQTRYWCNESHKANLEDSSKANDENFIAPKHRVSS</sequence>
<reference evidence="2" key="2">
    <citation type="submission" date="2022-01" db="EMBL/GenBank/DDBJ databases">
        <authorList>
            <person name="Yamashiro T."/>
            <person name="Shiraishi A."/>
            <person name="Satake H."/>
            <person name="Nakayama K."/>
        </authorList>
    </citation>
    <scope>NUCLEOTIDE SEQUENCE</scope>
</reference>
<evidence type="ECO:0000256" key="1">
    <source>
        <dbReference type="SAM" id="Phobius"/>
    </source>
</evidence>
<keyword evidence="1" id="KW-0472">Membrane</keyword>